<dbReference type="PANTHER" id="PTHR37549">
    <property type="entry name" value="LIPOPROTEIN LPRI"/>
    <property type="match status" value="1"/>
</dbReference>
<keyword evidence="1" id="KW-0732">Signal</keyword>
<accession>A0AB35UYD1</accession>
<evidence type="ECO:0000313" key="3">
    <source>
        <dbReference type="Proteomes" id="UP001278995"/>
    </source>
</evidence>
<feature type="chain" id="PRO_5044220445" description="DUF1311 domain-containing protein" evidence="1">
    <location>
        <begin position="22"/>
        <end position="114"/>
    </location>
</feature>
<evidence type="ECO:0008006" key="4">
    <source>
        <dbReference type="Google" id="ProtNLM"/>
    </source>
</evidence>
<dbReference type="RefSeq" id="WP_321087837.1">
    <property type="nucleotide sequence ID" value="NZ_JAXHPH010000005.1"/>
</dbReference>
<organism evidence="2 3">
    <name type="scientific">Acinetobacter faecalis</name>
    <dbReference type="NCBI Taxonomy" id="2665161"/>
    <lineage>
        <taxon>Bacteria</taxon>
        <taxon>Pseudomonadati</taxon>
        <taxon>Pseudomonadota</taxon>
        <taxon>Gammaproteobacteria</taxon>
        <taxon>Moraxellales</taxon>
        <taxon>Moraxellaceae</taxon>
        <taxon>Acinetobacter</taxon>
    </lineage>
</organism>
<dbReference type="AlphaFoldDB" id="A0AB35UYD1"/>
<evidence type="ECO:0000256" key="1">
    <source>
        <dbReference type="SAM" id="SignalP"/>
    </source>
</evidence>
<dbReference type="PANTHER" id="PTHR37549:SF1">
    <property type="entry name" value="LIPOPROTEIN LPRI"/>
    <property type="match status" value="1"/>
</dbReference>
<gene>
    <name evidence="2" type="ORF">SKM51_03290</name>
</gene>
<dbReference type="Proteomes" id="UP001278995">
    <property type="component" value="Unassembled WGS sequence"/>
</dbReference>
<dbReference type="EMBL" id="JAXHPL010000010">
    <property type="protein sequence ID" value="MDY6486230.1"/>
    <property type="molecule type" value="Genomic_DNA"/>
</dbReference>
<protein>
    <recommendedName>
        <fullName evidence="4">DUF1311 domain-containing protein</fullName>
    </recommendedName>
</protein>
<dbReference type="GO" id="GO:0005576">
    <property type="term" value="C:extracellular region"/>
    <property type="evidence" value="ECO:0007669"/>
    <property type="project" value="TreeGrafter"/>
</dbReference>
<comment type="caution">
    <text evidence="2">The sequence shown here is derived from an EMBL/GenBank/DDBJ whole genome shotgun (WGS) entry which is preliminary data.</text>
</comment>
<evidence type="ECO:0000313" key="2">
    <source>
        <dbReference type="EMBL" id="MDY6486230.1"/>
    </source>
</evidence>
<sequence length="114" mass="13234">MKNIIQFIFMISSIFLTHTYAASFECAYARTSTEHAICDNLAVNDADVKMATTYKIVNKLVPMGTRSVIRDEQVKWLAMRDRCGKGEVCLKEVYKLRQQQLDIYLQRIYKKGPF</sequence>
<proteinExistence type="predicted"/>
<dbReference type="InterPro" id="IPR052755">
    <property type="entry name" value="Lysozyme_Inhibitor_LprI"/>
</dbReference>
<name>A0AB35UYD1_9GAMM</name>
<reference evidence="2 3" key="1">
    <citation type="submission" date="2023-11" db="EMBL/GenBank/DDBJ databases">
        <title>The common occurrence of Acinetobacte faecalis in cattle feces and its emended description.</title>
        <authorList>
            <person name="Kyselkova M."/>
            <person name="Xanthopoulou K."/>
            <person name="Shestivska V."/>
            <person name="Spanelova P."/>
            <person name="Maixnerova M."/>
            <person name="Higgins P.G."/>
            <person name="Nemec A."/>
        </authorList>
    </citation>
    <scope>NUCLEOTIDE SEQUENCE [LARGE SCALE GENOMIC DNA]</scope>
    <source>
        <strain evidence="2 3">ANC 7483</strain>
    </source>
</reference>
<feature type="signal peptide" evidence="1">
    <location>
        <begin position="1"/>
        <end position="21"/>
    </location>
</feature>